<gene>
    <name evidence="1" type="ORF">CDAR_393541</name>
</gene>
<evidence type="ECO:0000313" key="2">
    <source>
        <dbReference type="Proteomes" id="UP001054837"/>
    </source>
</evidence>
<dbReference type="EMBL" id="BPLQ01014262">
    <property type="protein sequence ID" value="GIY78609.1"/>
    <property type="molecule type" value="Genomic_DNA"/>
</dbReference>
<keyword evidence="2" id="KW-1185">Reference proteome</keyword>
<comment type="caution">
    <text evidence="1">The sequence shown here is derived from an EMBL/GenBank/DDBJ whole genome shotgun (WGS) entry which is preliminary data.</text>
</comment>
<dbReference type="AlphaFoldDB" id="A0AAV4W8Q0"/>
<protein>
    <submittedName>
        <fullName evidence="1">Uncharacterized protein</fullName>
    </submittedName>
</protein>
<dbReference type="Proteomes" id="UP001054837">
    <property type="component" value="Unassembled WGS sequence"/>
</dbReference>
<accession>A0AAV4W8Q0</accession>
<proteinExistence type="predicted"/>
<evidence type="ECO:0000313" key="1">
    <source>
        <dbReference type="EMBL" id="GIY78609.1"/>
    </source>
</evidence>
<organism evidence="1 2">
    <name type="scientific">Caerostris darwini</name>
    <dbReference type="NCBI Taxonomy" id="1538125"/>
    <lineage>
        <taxon>Eukaryota</taxon>
        <taxon>Metazoa</taxon>
        <taxon>Ecdysozoa</taxon>
        <taxon>Arthropoda</taxon>
        <taxon>Chelicerata</taxon>
        <taxon>Arachnida</taxon>
        <taxon>Araneae</taxon>
        <taxon>Araneomorphae</taxon>
        <taxon>Entelegynae</taxon>
        <taxon>Araneoidea</taxon>
        <taxon>Araneidae</taxon>
        <taxon>Caerostris</taxon>
    </lineage>
</organism>
<sequence length="86" mass="9967">MVKDRKQTQCLAQLLIMPIVSSRKQNTKVDTDSNQRTISCWHQNAAVDSTADRRAFEMRLPESLCDAVGERRLAGFGFRWISWWLP</sequence>
<reference evidence="1 2" key="1">
    <citation type="submission" date="2021-06" db="EMBL/GenBank/DDBJ databases">
        <title>Caerostris darwini draft genome.</title>
        <authorList>
            <person name="Kono N."/>
            <person name="Arakawa K."/>
        </authorList>
    </citation>
    <scope>NUCLEOTIDE SEQUENCE [LARGE SCALE GENOMIC DNA]</scope>
</reference>
<name>A0AAV4W8Q0_9ARAC</name>